<evidence type="ECO:0000313" key="4">
    <source>
        <dbReference type="Proteomes" id="UP000321504"/>
    </source>
</evidence>
<reference evidence="3 4" key="3">
    <citation type="submission" date="2019-08" db="EMBL/GenBank/DDBJ databases">
        <title>Emerging of two pre-pandemic pathogenic O4:KUT lineages of Vibrio parahaemolyticus in coastal eastern China.</title>
        <authorList>
            <person name="Yu H."/>
        </authorList>
    </citation>
    <scope>NUCLEOTIDE SEQUENCE [LARGE SCALE GENOMIC DNA]</scope>
    <source>
        <strain evidence="3 4">HZ17-383</strain>
    </source>
</reference>
<dbReference type="Proteomes" id="UP000856022">
    <property type="component" value="Unassembled WGS sequence"/>
</dbReference>
<evidence type="ECO:0000313" key="1">
    <source>
        <dbReference type="EMBL" id="HAS6679370.1"/>
    </source>
</evidence>
<name>A0A2R9VIS9_VIBPH</name>
<dbReference type="EMBL" id="DACQKT010000014">
    <property type="protein sequence ID" value="HAS6679370.1"/>
    <property type="molecule type" value="Genomic_DNA"/>
</dbReference>
<dbReference type="EMBL" id="VRMQ01000007">
    <property type="protein sequence ID" value="TXN14214.1"/>
    <property type="molecule type" value="Genomic_DNA"/>
</dbReference>
<dbReference type="Proteomes" id="UP000321504">
    <property type="component" value="Unassembled WGS sequence"/>
</dbReference>
<sequence>MLRDENPTISADATASAFLYLILSKIEGC</sequence>
<reference evidence="2 5" key="2">
    <citation type="submission" date="2018-12" db="EMBL/GenBank/DDBJ databases">
        <title>Genomic insights into the evolutionary origins and pathogenicity of five Vibrio parahaemolyticus strains isolated from the shrimp with acute hepatopancreatic necrosis disease (AHPND).</title>
        <authorList>
            <person name="Yang Q."/>
            <person name="Dong X."/>
            <person name="Xie G."/>
            <person name="Fu S."/>
            <person name="Zou P."/>
            <person name="Sun J."/>
            <person name="Wang Y."/>
            <person name="Huang J."/>
        </authorList>
    </citation>
    <scope>NUCLEOTIDE SEQUENCE [LARGE SCALE GENOMIC DNA]</scope>
    <source>
        <strain evidence="2 5">20160303005-1</strain>
    </source>
</reference>
<accession>A0A2R9VIS9</accession>
<evidence type="ECO:0000313" key="3">
    <source>
        <dbReference type="EMBL" id="TXN14214.1"/>
    </source>
</evidence>
<dbReference type="AlphaFoldDB" id="A0A2R9VIS9"/>
<gene>
    <name evidence="2" type="ORF">EHC69_16335</name>
    <name evidence="3" type="ORF">FVP01_21250</name>
    <name evidence="1" type="ORF">I7278_21475</name>
</gene>
<reference evidence="1" key="1">
    <citation type="journal article" date="2018" name="Genome Biol.">
        <title>SKESA: strategic k-mer extension for scrupulous assemblies.</title>
        <authorList>
            <person name="Souvorov A."/>
            <person name="Agarwala R."/>
            <person name="Lipman D.J."/>
        </authorList>
    </citation>
    <scope>NUCLEOTIDE SEQUENCE</scope>
    <source>
        <strain evidence="1">1930</strain>
    </source>
</reference>
<reference evidence="1" key="4">
    <citation type="submission" date="2019-12" db="EMBL/GenBank/DDBJ databases">
        <authorList>
            <consortium name="NCBI Pathogen Detection Project"/>
        </authorList>
    </citation>
    <scope>NUCLEOTIDE SEQUENCE</scope>
    <source>
        <strain evidence="1">1930</strain>
    </source>
</reference>
<dbReference type="EMBL" id="CP034298">
    <property type="protein sequence ID" value="QHH10792.1"/>
    <property type="molecule type" value="Genomic_DNA"/>
</dbReference>
<organism evidence="1">
    <name type="scientific">Vibrio parahaemolyticus</name>
    <dbReference type="NCBI Taxonomy" id="670"/>
    <lineage>
        <taxon>Bacteria</taxon>
        <taxon>Pseudomonadati</taxon>
        <taxon>Pseudomonadota</taxon>
        <taxon>Gammaproteobacteria</taxon>
        <taxon>Vibrionales</taxon>
        <taxon>Vibrionaceae</taxon>
        <taxon>Vibrio</taxon>
    </lineage>
</organism>
<evidence type="ECO:0000313" key="2">
    <source>
        <dbReference type="EMBL" id="QHH10792.1"/>
    </source>
</evidence>
<dbReference type="Proteomes" id="UP000464718">
    <property type="component" value="Chromosome i"/>
</dbReference>
<evidence type="ECO:0000313" key="5">
    <source>
        <dbReference type="Proteomes" id="UP000464718"/>
    </source>
</evidence>
<protein>
    <submittedName>
        <fullName evidence="1">Uncharacterized protein</fullName>
    </submittedName>
</protein>
<proteinExistence type="predicted"/>